<dbReference type="OrthoDB" id="3785441at2"/>
<gene>
    <name evidence="1" type="ORF">EV192_10356</name>
</gene>
<dbReference type="Proteomes" id="UP000295680">
    <property type="component" value="Unassembled WGS sequence"/>
</dbReference>
<keyword evidence="2" id="KW-1185">Reference proteome</keyword>
<organism evidence="1 2">
    <name type="scientific">Actinocrispum wychmicini</name>
    <dbReference type="NCBI Taxonomy" id="1213861"/>
    <lineage>
        <taxon>Bacteria</taxon>
        <taxon>Bacillati</taxon>
        <taxon>Actinomycetota</taxon>
        <taxon>Actinomycetes</taxon>
        <taxon>Pseudonocardiales</taxon>
        <taxon>Pseudonocardiaceae</taxon>
        <taxon>Actinocrispum</taxon>
    </lineage>
</organism>
<proteinExistence type="predicted"/>
<evidence type="ECO:0000313" key="1">
    <source>
        <dbReference type="EMBL" id="TCO60481.1"/>
    </source>
</evidence>
<dbReference type="AlphaFoldDB" id="A0A4R2JKF5"/>
<dbReference type="Pfam" id="PF19457">
    <property type="entry name" value="DUF5994"/>
    <property type="match status" value="1"/>
</dbReference>
<accession>A0A4R2JKF5</accession>
<dbReference type="EMBL" id="SLWS01000003">
    <property type="protein sequence ID" value="TCO60481.1"/>
    <property type="molecule type" value="Genomic_DNA"/>
</dbReference>
<sequence>MTLDWLGAGSAPYRPPPDPRLRIKPTTGVRGQVDGAWWPRSADPAAEFPGLVMALSSWIGPVNRLACHFGAWHPVVPEIVTNGWAVSLEDCPTLPPDTVMAISADDRRMTVLVVPVGTRGGVARAVMYAAAARDTVATAAEILTSNGVPGSIAANGPE</sequence>
<reference evidence="1 2" key="1">
    <citation type="submission" date="2019-03" db="EMBL/GenBank/DDBJ databases">
        <title>Genomic Encyclopedia of Type Strains, Phase IV (KMG-IV): sequencing the most valuable type-strain genomes for metagenomic binning, comparative biology and taxonomic classification.</title>
        <authorList>
            <person name="Goeker M."/>
        </authorList>
    </citation>
    <scope>NUCLEOTIDE SEQUENCE [LARGE SCALE GENOMIC DNA]</scope>
    <source>
        <strain evidence="1 2">DSM 45934</strain>
    </source>
</reference>
<dbReference type="InterPro" id="IPR046036">
    <property type="entry name" value="DUF5994"/>
</dbReference>
<protein>
    <submittedName>
        <fullName evidence="1">Uncharacterized protein</fullName>
    </submittedName>
</protein>
<comment type="caution">
    <text evidence="1">The sequence shown here is derived from an EMBL/GenBank/DDBJ whole genome shotgun (WGS) entry which is preliminary data.</text>
</comment>
<name>A0A4R2JKF5_9PSEU</name>
<dbReference type="RefSeq" id="WP_132115493.1">
    <property type="nucleotide sequence ID" value="NZ_SLWS01000003.1"/>
</dbReference>
<evidence type="ECO:0000313" key="2">
    <source>
        <dbReference type="Proteomes" id="UP000295680"/>
    </source>
</evidence>